<evidence type="ECO:0000256" key="2">
    <source>
        <dbReference type="ARBA" id="ARBA00022630"/>
    </source>
</evidence>
<proteinExistence type="predicted"/>
<reference evidence="6 7" key="1">
    <citation type="submission" date="2017-12" db="EMBL/GenBank/DDBJ databases">
        <title>Corynebacterium mastitidis 16-1433 Genome.</title>
        <authorList>
            <person name="Gulvik C.A."/>
        </authorList>
    </citation>
    <scope>NUCLEOTIDE SEQUENCE [LARGE SCALE GENOMIC DNA]</scope>
    <source>
        <strain evidence="6 7">16-1433</strain>
    </source>
</reference>
<dbReference type="Proteomes" id="UP000233249">
    <property type="component" value="Unassembled WGS sequence"/>
</dbReference>
<dbReference type="InterPro" id="IPR003669">
    <property type="entry name" value="Thymidylate_synthase_ThyX"/>
</dbReference>
<keyword evidence="3" id="KW-0545">Nucleotide biosynthesis</keyword>
<dbReference type="SUPFAM" id="SSF69796">
    <property type="entry name" value="Thymidylate synthase-complementing protein Thy1"/>
    <property type="match status" value="1"/>
</dbReference>
<dbReference type="GO" id="GO:0006231">
    <property type="term" value="P:dTMP biosynthetic process"/>
    <property type="evidence" value="ECO:0007669"/>
    <property type="project" value="InterPro"/>
</dbReference>
<keyword evidence="1" id="KW-0808">Transferase</keyword>
<keyword evidence="2" id="KW-0285">Flavoprotein</keyword>
<organism evidence="6 7">
    <name type="scientific">Corynebacterium mastitidis</name>
    <dbReference type="NCBI Taxonomy" id="161890"/>
    <lineage>
        <taxon>Bacteria</taxon>
        <taxon>Bacillati</taxon>
        <taxon>Actinomycetota</taxon>
        <taxon>Actinomycetes</taxon>
        <taxon>Mycobacteriales</taxon>
        <taxon>Corynebacteriaceae</taxon>
        <taxon>Corynebacterium</taxon>
    </lineage>
</organism>
<evidence type="ECO:0000313" key="6">
    <source>
        <dbReference type="EMBL" id="PKF69058.1"/>
    </source>
</evidence>
<dbReference type="Gene3D" id="6.10.140.450">
    <property type="match status" value="1"/>
</dbReference>
<dbReference type="OrthoDB" id="9780625at2"/>
<protein>
    <submittedName>
        <fullName evidence="6">Thymidylate synthase (FAD)</fullName>
    </submittedName>
</protein>
<dbReference type="InterPro" id="IPR036098">
    <property type="entry name" value="Thymidylate_synthase_ThyX_sf"/>
</dbReference>
<dbReference type="PROSITE" id="PS51331">
    <property type="entry name" value="THYX"/>
    <property type="match status" value="1"/>
</dbReference>
<accession>A0A2N0X8M1</accession>
<evidence type="ECO:0000313" key="7">
    <source>
        <dbReference type="Proteomes" id="UP000233249"/>
    </source>
</evidence>
<dbReference type="STRING" id="1121365.GCA_000375365_00068"/>
<dbReference type="Pfam" id="PF02511">
    <property type="entry name" value="Thy1"/>
    <property type="match status" value="1"/>
</dbReference>
<gene>
    <name evidence="6" type="ORF">CXB45_03535</name>
</gene>
<evidence type="ECO:0000256" key="3">
    <source>
        <dbReference type="ARBA" id="ARBA00022727"/>
    </source>
</evidence>
<name>A0A2N0X8M1_9CORY</name>
<keyword evidence="4" id="KW-0274">FAD</keyword>
<sequence length="253" mass="27032">MIRQARLRVQVLARPAFAAPGDTAWTPEEGATAAEAVVEFAGRLESESLERPRPRTRGTAAYLRHLQEVARWDLAAHATATVYITGLSRRCAETLAGRGDLTITRATAPLHGEELEVVIPPEIAGDEALRGLFVRAMGEARFAYEQFVQALGEHEDGRDGDRDAVWAARQARQAARAVAPAAVATSLVVTASLQAWRGVILGCGAEHADSEWRALAVALLRALRPVAPALFVDLEEVPAAEGPAGVESAYGLD</sequence>
<keyword evidence="5" id="KW-0521">NADP</keyword>
<dbReference type="Gene3D" id="3.30.70.3180">
    <property type="match status" value="1"/>
</dbReference>
<comment type="caution">
    <text evidence="6">The sequence shown here is derived from an EMBL/GenBank/DDBJ whole genome shotgun (WGS) entry which is preliminary data.</text>
</comment>
<dbReference type="GO" id="GO:0032259">
    <property type="term" value="P:methylation"/>
    <property type="evidence" value="ECO:0007669"/>
    <property type="project" value="UniProtKB-KW"/>
</dbReference>
<evidence type="ECO:0000256" key="4">
    <source>
        <dbReference type="ARBA" id="ARBA00022827"/>
    </source>
</evidence>
<evidence type="ECO:0000256" key="5">
    <source>
        <dbReference type="ARBA" id="ARBA00022857"/>
    </source>
</evidence>
<dbReference type="GO" id="GO:0050660">
    <property type="term" value="F:flavin adenine dinucleotide binding"/>
    <property type="evidence" value="ECO:0007669"/>
    <property type="project" value="InterPro"/>
</dbReference>
<dbReference type="EMBL" id="PJAF01000007">
    <property type="protein sequence ID" value="PKF69058.1"/>
    <property type="molecule type" value="Genomic_DNA"/>
</dbReference>
<dbReference type="AlphaFoldDB" id="A0A2N0X8M1"/>
<keyword evidence="1" id="KW-0489">Methyltransferase</keyword>
<evidence type="ECO:0000256" key="1">
    <source>
        <dbReference type="ARBA" id="ARBA00022603"/>
    </source>
</evidence>
<dbReference type="RefSeq" id="WP_101173224.1">
    <property type="nucleotide sequence ID" value="NZ_JAKRKB010000001.1"/>
</dbReference>
<dbReference type="GO" id="GO:0050797">
    <property type="term" value="F:thymidylate synthase (FAD) activity"/>
    <property type="evidence" value="ECO:0007669"/>
    <property type="project" value="InterPro"/>
</dbReference>